<organism evidence="2 3">
    <name type="scientific">Caerostris darwini</name>
    <dbReference type="NCBI Taxonomy" id="1538125"/>
    <lineage>
        <taxon>Eukaryota</taxon>
        <taxon>Metazoa</taxon>
        <taxon>Ecdysozoa</taxon>
        <taxon>Arthropoda</taxon>
        <taxon>Chelicerata</taxon>
        <taxon>Arachnida</taxon>
        <taxon>Araneae</taxon>
        <taxon>Araneomorphae</taxon>
        <taxon>Entelegynae</taxon>
        <taxon>Araneoidea</taxon>
        <taxon>Araneidae</taxon>
        <taxon>Caerostris</taxon>
    </lineage>
</organism>
<dbReference type="Proteomes" id="UP001054837">
    <property type="component" value="Unassembled WGS sequence"/>
</dbReference>
<comment type="caution">
    <text evidence="2">The sequence shown here is derived from an EMBL/GenBank/DDBJ whole genome shotgun (WGS) entry which is preliminary data.</text>
</comment>
<sequence>MAHFDDQNGKPAQPKFLDLSSLKPQTKEEVQNVMYKIPEMKLRAEKIPDDENVVNPTSWKKGKQGLPLPEPSSSIYVARGYS</sequence>
<feature type="region of interest" description="Disordered" evidence="1">
    <location>
        <begin position="1"/>
        <end position="23"/>
    </location>
</feature>
<dbReference type="EMBL" id="BPLQ01005147">
    <property type="protein sequence ID" value="GIY12914.1"/>
    <property type="molecule type" value="Genomic_DNA"/>
</dbReference>
<evidence type="ECO:0000313" key="3">
    <source>
        <dbReference type="Proteomes" id="UP001054837"/>
    </source>
</evidence>
<accession>A0AAV4QVT1</accession>
<evidence type="ECO:0000313" key="2">
    <source>
        <dbReference type="EMBL" id="GIY12914.1"/>
    </source>
</evidence>
<name>A0AAV4QVT1_9ARAC</name>
<dbReference type="AlphaFoldDB" id="A0AAV4QVT1"/>
<reference evidence="2 3" key="1">
    <citation type="submission" date="2021-06" db="EMBL/GenBank/DDBJ databases">
        <title>Caerostris darwini draft genome.</title>
        <authorList>
            <person name="Kono N."/>
            <person name="Arakawa K."/>
        </authorList>
    </citation>
    <scope>NUCLEOTIDE SEQUENCE [LARGE SCALE GENOMIC DNA]</scope>
</reference>
<gene>
    <name evidence="2" type="primary">AVEN_107297_1</name>
    <name evidence="2" type="ORF">CDAR_180771</name>
</gene>
<keyword evidence="3" id="KW-1185">Reference proteome</keyword>
<feature type="region of interest" description="Disordered" evidence="1">
    <location>
        <begin position="48"/>
        <end position="72"/>
    </location>
</feature>
<protein>
    <submittedName>
        <fullName evidence="2">Uncharacterized protein</fullName>
    </submittedName>
</protein>
<proteinExistence type="predicted"/>
<evidence type="ECO:0000256" key="1">
    <source>
        <dbReference type="SAM" id="MobiDB-lite"/>
    </source>
</evidence>